<protein>
    <recommendedName>
        <fullName evidence="1">Transposase IS200-like domain-containing protein</fullName>
    </recommendedName>
</protein>
<dbReference type="GO" id="GO:0006313">
    <property type="term" value="P:DNA transposition"/>
    <property type="evidence" value="ECO:0007669"/>
    <property type="project" value="InterPro"/>
</dbReference>
<feature type="domain" description="Transposase IS200-like" evidence="1">
    <location>
        <begin position="8"/>
        <end position="149"/>
    </location>
</feature>
<evidence type="ECO:0000313" key="3">
    <source>
        <dbReference type="Proteomes" id="UP000177112"/>
    </source>
</evidence>
<evidence type="ECO:0000313" key="2">
    <source>
        <dbReference type="EMBL" id="OGI71740.1"/>
    </source>
</evidence>
<dbReference type="SMART" id="SM01321">
    <property type="entry name" value="Y1_Tnp"/>
    <property type="match status" value="1"/>
</dbReference>
<dbReference type="SUPFAM" id="SSF143422">
    <property type="entry name" value="Transposase IS200-like"/>
    <property type="match status" value="1"/>
</dbReference>
<dbReference type="Pfam" id="PF01797">
    <property type="entry name" value="Y1_Tnp"/>
    <property type="match status" value="1"/>
</dbReference>
<comment type="caution">
    <text evidence="2">The sequence shown here is derived from an EMBL/GenBank/DDBJ whole genome shotgun (WGS) entry which is preliminary data.</text>
</comment>
<proteinExistence type="predicted"/>
<accession>A0A1F6VQ10</accession>
<dbReference type="GO" id="GO:0003677">
    <property type="term" value="F:DNA binding"/>
    <property type="evidence" value="ECO:0007669"/>
    <property type="project" value="InterPro"/>
</dbReference>
<gene>
    <name evidence="2" type="ORF">A3B84_01110</name>
</gene>
<dbReference type="Proteomes" id="UP000177112">
    <property type="component" value="Unassembled WGS sequence"/>
</dbReference>
<dbReference type="AlphaFoldDB" id="A0A1F6VQ10"/>
<dbReference type="STRING" id="1801748.A3B84_01110"/>
<dbReference type="PANTHER" id="PTHR34322:SF2">
    <property type="entry name" value="TRANSPOSASE IS200-LIKE DOMAIN-CONTAINING PROTEIN"/>
    <property type="match status" value="1"/>
</dbReference>
<dbReference type="InterPro" id="IPR002686">
    <property type="entry name" value="Transposase_17"/>
</dbReference>
<name>A0A1F6VQ10_9BACT</name>
<reference evidence="2 3" key="1">
    <citation type="journal article" date="2016" name="Nat. Commun.">
        <title>Thousands of microbial genomes shed light on interconnected biogeochemical processes in an aquifer system.</title>
        <authorList>
            <person name="Anantharaman K."/>
            <person name="Brown C.T."/>
            <person name="Hug L.A."/>
            <person name="Sharon I."/>
            <person name="Castelle C.J."/>
            <person name="Probst A.J."/>
            <person name="Thomas B.C."/>
            <person name="Singh A."/>
            <person name="Wilkins M.J."/>
            <person name="Karaoz U."/>
            <person name="Brodie E.L."/>
            <person name="Williams K.H."/>
            <person name="Hubbard S.S."/>
            <person name="Banfield J.F."/>
        </authorList>
    </citation>
    <scope>NUCLEOTIDE SEQUENCE [LARGE SCALE GENOMIC DNA]</scope>
</reference>
<sequence length="227" mass="27222">MQRKDPFVVGECYHVYNRGIDKRVIFKSIYDYQRFIMLLYIANSQDPIHLDNLINKNHKNYQEIFDTERGKSLVSIGAWSLMTNHFHIILREEVESGISKFMKKFGTGYSMYFNIKYQRTGGLFGGPFKSKHILEDLHLKHLFGYVHLNPLDIKFSGWEKLIDKKQPKEWKDFLEDYLYSSYQDYTWTERKEAKILNKNAFPNYFSEEDSFEDFIDNYLSFNPDNLH</sequence>
<dbReference type="PANTHER" id="PTHR34322">
    <property type="entry name" value="TRANSPOSASE, Y1_TNP DOMAIN-CONTAINING"/>
    <property type="match status" value="1"/>
</dbReference>
<dbReference type="Gene3D" id="3.30.70.1290">
    <property type="entry name" value="Transposase IS200-like"/>
    <property type="match status" value="1"/>
</dbReference>
<dbReference type="InterPro" id="IPR036515">
    <property type="entry name" value="Transposase_17_sf"/>
</dbReference>
<dbReference type="EMBL" id="MFTY01000002">
    <property type="protein sequence ID" value="OGI71740.1"/>
    <property type="molecule type" value="Genomic_DNA"/>
</dbReference>
<organism evidence="2 3">
    <name type="scientific">Candidatus Nomurabacteria bacterium RIFCSPHIGHO2_02_FULL_35_13</name>
    <dbReference type="NCBI Taxonomy" id="1801748"/>
    <lineage>
        <taxon>Bacteria</taxon>
        <taxon>Candidatus Nomuraibacteriota</taxon>
    </lineage>
</organism>
<dbReference type="GO" id="GO:0004803">
    <property type="term" value="F:transposase activity"/>
    <property type="evidence" value="ECO:0007669"/>
    <property type="project" value="InterPro"/>
</dbReference>
<evidence type="ECO:0000259" key="1">
    <source>
        <dbReference type="SMART" id="SM01321"/>
    </source>
</evidence>